<accession>A0A382GVE0</accession>
<organism evidence="1">
    <name type="scientific">marine metagenome</name>
    <dbReference type="NCBI Taxonomy" id="408172"/>
    <lineage>
        <taxon>unclassified sequences</taxon>
        <taxon>metagenomes</taxon>
        <taxon>ecological metagenomes</taxon>
    </lineage>
</organism>
<evidence type="ECO:0000313" key="1">
    <source>
        <dbReference type="EMBL" id="SVB78825.1"/>
    </source>
</evidence>
<reference evidence="1" key="1">
    <citation type="submission" date="2018-05" db="EMBL/GenBank/DDBJ databases">
        <authorList>
            <person name="Lanie J.A."/>
            <person name="Ng W.-L."/>
            <person name="Kazmierczak K.M."/>
            <person name="Andrzejewski T.M."/>
            <person name="Davidsen T.M."/>
            <person name="Wayne K.J."/>
            <person name="Tettelin H."/>
            <person name="Glass J.I."/>
            <person name="Rusch D."/>
            <person name="Podicherti R."/>
            <person name="Tsui H.-C.T."/>
            <person name="Winkler M.E."/>
        </authorList>
    </citation>
    <scope>NUCLEOTIDE SEQUENCE</scope>
</reference>
<proteinExistence type="predicted"/>
<sequence length="167" mass="19529">MKPKPTFLPSGALGYDLVMQSMKNIDDHIHELVKEQKIHLKKIEWHKAKLDEIREALDTYQKGTADILNMPQLRTDKKLGKWTVNENTLNQYKQAGNEMRINYDPNSFRNRHKGYTPDPIEALASFNKRVELHKELFKQADVPYHSSPKANADSRKLYELIEKEIDL</sequence>
<dbReference type="AlphaFoldDB" id="A0A382GVE0"/>
<dbReference type="EMBL" id="UINC01057548">
    <property type="protein sequence ID" value="SVB78825.1"/>
    <property type="molecule type" value="Genomic_DNA"/>
</dbReference>
<gene>
    <name evidence="1" type="ORF">METZ01_LOCUS231679</name>
</gene>
<protein>
    <submittedName>
        <fullName evidence="1">Uncharacterized protein</fullName>
    </submittedName>
</protein>
<name>A0A382GVE0_9ZZZZ</name>